<gene>
    <name evidence="1" type="ORF">JVT61DRAFT_12255</name>
</gene>
<reference evidence="1" key="1">
    <citation type="submission" date="2021-03" db="EMBL/GenBank/DDBJ databases">
        <title>Evolutionary innovations through gain and loss of genes in the ectomycorrhizal Boletales.</title>
        <authorList>
            <person name="Wu G."/>
            <person name="Miyauchi S."/>
            <person name="Morin E."/>
            <person name="Yang Z.-L."/>
            <person name="Xu J."/>
            <person name="Martin F.M."/>
        </authorList>
    </citation>
    <scope>NUCLEOTIDE SEQUENCE</scope>
    <source>
        <strain evidence="1">BR01</strain>
    </source>
</reference>
<dbReference type="OrthoDB" id="3133167at2759"/>
<accession>A0A8I2YEI2</accession>
<protein>
    <submittedName>
        <fullName evidence="1">Uncharacterized protein</fullName>
    </submittedName>
</protein>
<comment type="caution">
    <text evidence="1">The sequence shown here is derived from an EMBL/GenBank/DDBJ whole genome shotgun (WGS) entry which is preliminary data.</text>
</comment>
<name>A0A8I2YEI2_9AGAM</name>
<evidence type="ECO:0000313" key="2">
    <source>
        <dbReference type="Proteomes" id="UP000683000"/>
    </source>
</evidence>
<organism evidence="1 2">
    <name type="scientific">Boletus reticuloceps</name>
    <dbReference type="NCBI Taxonomy" id="495285"/>
    <lineage>
        <taxon>Eukaryota</taxon>
        <taxon>Fungi</taxon>
        <taxon>Dikarya</taxon>
        <taxon>Basidiomycota</taxon>
        <taxon>Agaricomycotina</taxon>
        <taxon>Agaricomycetes</taxon>
        <taxon>Agaricomycetidae</taxon>
        <taxon>Boletales</taxon>
        <taxon>Boletineae</taxon>
        <taxon>Boletaceae</taxon>
        <taxon>Boletoideae</taxon>
        <taxon>Boletus</taxon>
    </lineage>
</organism>
<dbReference type="Proteomes" id="UP000683000">
    <property type="component" value="Unassembled WGS sequence"/>
</dbReference>
<evidence type="ECO:0000313" key="1">
    <source>
        <dbReference type="EMBL" id="KAG6370303.1"/>
    </source>
</evidence>
<dbReference type="EMBL" id="JAGFBS010000054">
    <property type="protein sequence ID" value="KAG6370303.1"/>
    <property type="molecule type" value="Genomic_DNA"/>
</dbReference>
<proteinExistence type="predicted"/>
<keyword evidence="2" id="KW-1185">Reference proteome</keyword>
<dbReference type="AlphaFoldDB" id="A0A8I2YEI2"/>
<sequence>MSRVYPASRYGPGGWQTDSILRPPAAIARRMYIAEAALASMKAPEPWQANGPGTKKRCSVGDTLMRSSSFDQKAHLPFSPPLGLPYDDIIADALAIAAAFGDYSQTFRQLLASSLGPIITGGRALSPAESFLSLIFDTPQRSLDAYDPDPLCLPTHNNKRRVDFLRVRLPWRGPCPRNMLERRAKAWITTRTTGMFSPLHDSACLILIAFKRLLPPKMPTASISFLVKIMVRVKSCRASRESLLSRCHIPSTANGIV</sequence>